<keyword evidence="3" id="KW-0133">Cell shape</keyword>
<evidence type="ECO:0000256" key="4">
    <source>
        <dbReference type="ARBA" id="ARBA00022989"/>
    </source>
</evidence>
<accession>A0A644X533</accession>
<dbReference type="PANTHER" id="PTHR30474">
    <property type="entry name" value="CELL CYCLE PROTEIN"/>
    <property type="match status" value="1"/>
</dbReference>
<feature type="transmembrane region" description="Helical" evidence="6">
    <location>
        <begin position="48"/>
        <end position="66"/>
    </location>
</feature>
<proteinExistence type="predicted"/>
<evidence type="ECO:0000256" key="1">
    <source>
        <dbReference type="ARBA" id="ARBA00004141"/>
    </source>
</evidence>
<feature type="transmembrane region" description="Helical" evidence="6">
    <location>
        <begin position="342"/>
        <end position="365"/>
    </location>
</feature>
<dbReference type="InterPro" id="IPR001182">
    <property type="entry name" value="FtsW/RodA"/>
</dbReference>
<evidence type="ECO:0000256" key="2">
    <source>
        <dbReference type="ARBA" id="ARBA00022692"/>
    </source>
</evidence>
<dbReference type="EMBL" id="VSSQ01001807">
    <property type="protein sequence ID" value="MPM11265.1"/>
    <property type="molecule type" value="Genomic_DNA"/>
</dbReference>
<feature type="transmembrane region" description="Helical" evidence="6">
    <location>
        <begin position="169"/>
        <end position="187"/>
    </location>
</feature>
<feature type="transmembrane region" description="Helical" evidence="6">
    <location>
        <begin position="20"/>
        <end position="42"/>
    </location>
</feature>
<feature type="transmembrane region" description="Helical" evidence="6">
    <location>
        <begin position="194"/>
        <end position="213"/>
    </location>
</feature>
<comment type="subcellular location">
    <subcellularLocation>
        <location evidence="1">Membrane</location>
        <topology evidence="1">Multi-pass membrane protein</topology>
    </subcellularLocation>
</comment>
<dbReference type="EC" id="2.4.1.129" evidence="7"/>
<dbReference type="GO" id="GO:0005886">
    <property type="term" value="C:plasma membrane"/>
    <property type="evidence" value="ECO:0007669"/>
    <property type="project" value="TreeGrafter"/>
</dbReference>
<dbReference type="GO" id="GO:0008360">
    <property type="term" value="P:regulation of cell shape"/>
    <property type="evidence" value="ECO:0007669"/>
    <property type="project" value="UniProtKB-KW"/>
</dbReference>
<dbReference type="GO" id="GO:0032153">
    <property type="term" value="C:cell division site"/>
    <property type="evidence" value="ECO:0007669"/>
    <property type="project" value="TreeGrafter"/>
</dbReference>
<dbReference type="Pfam" id="PF01098">
    <property type="entry name" value="FTSW_RODA_SPOVE"/>
    <property type="match status" value="1"/>
</dbReference>
<organism evidence="7">
    <name type="scientific">bioreactor metagenome</name>
    <dbReference type="NCBI Taxonomy" id="1076179"/>
    <lineage>
        <taxon>unclassified sequences</taxon>
        <taxon>metagenomes</taxon>
        <taxon>ecological metagenomes</taxon>
    </lineage>
</organism>
<protein>
    <submittedName>
        <fullName evidence="7">Peptidoglycan glycosyltransferase MrdB</fullName>
        <ecNumber evidence="7">2.4.1.129</ecNumber>
    </submittedName>
</protein>
<feature type="transmembrane region" description="Helical" evidence="6">
    <location>
        <begin position="276"/>
        <end position="296"/>
    </location>
</feature>
<gene>
    <name evidence="7" type="primary">mrdB_12</name>
    <name evidence="7" type="ORF">SDC9_57605</name>
</gene>
<evidence type="ECO:0000256" key="3">
    <source>
        <dbReference type="ARBA" id="ARBA00022960"/>
    </source>
</evidence>
<keyword evidence="7" id="KW-0808">Transferase</keyword>
<dbReference type="GO" id="GO:0051301">
    <property type="term" value="P:cell division"/>
    <property type="evidence" value="ECO:0007669"/>
    <property type="project" value="InterPro"/>
</dbReference>
<dbReference type="GO" id="GO:0016757">
    <property type="term" value="F:glycosyltransferase activity"/>
    <property type="evidence" value="ECO:0007669"/>
    <property type="project" value="UniProtKB-KW"/>
</dbReference>
<keyword evidence="4 6" id="KW-1133">Transmembrane helix</keyword>
<name>A0A644X533_9ZZZZ</name>
<keyword evidence="7" id="KW-0328">Glycosyltransferase</keyword>
<dbReference type="GO" id="GO:0015648">
    <property type="term" value="F:lipid-linked peptidoglycan transporter activity"/>
    <property type="evidence" value="ECO:0007669"/>
    <property type="project" value="TreeGrafter"/>
</dbReference>
<keyword evidence="5 6" id="KW-0472">Membrane</keyword>
<dbReference type="AlphaFoldDB" id="A0A644X533"/>
<evidence type="ECO:0000256" key="6">
    <source>
        <dbReference type="SAM" id="Phobius"/>
    </source>
</evidence>
<dbReference type="PANTHER" id="PTHR30474:SF1">
    <property type="entry name" value="PEPTIDOGLYCAN GLYCOSYLTRANSFERASE MRDB"/>
    <property type="match status" value="1"/>
</dbReference>
<evidence type="ECO:0000313" key="7">
    <source>
        <dbReference type="EMBL" id="MPM11265.1"/>
    </source>
</evidence>
<comment type="caution">
    <text evidence="7">The sequence shown here is derived from an EMBL/GenBank/DDBJ whole genome shotgun (WGS) entry which is preliminary data.</text>
</comment>
<feature type="transmembrane region" description="Helical" evidence="6">
    <location>
        <begin position="73"/>
        <end position="95"/>
    </location>
</feature>
<feature type="transmembrane region" description="Helical" evidence="6">
    <location>
        <begin position="145"/>
        <end position="163"/>
    </location>
</feature>
<evidence type="ECO:0000256" key="5">
    <source>
        <dbReference type="ARBA" id="ARBA00023136"/>
    </source>
</evidence>
<sequence length="376" mass="40505">MENALRFVKDTLRFLDPQLFLGAILASGLGILLVNSATAGAAGGISRLVIVQALATCLGITVTVILTRIDFDVLSGLWLVFYGLAAAAIIFTIFFGRGPTGDSNKNWIYLGFVSIQPAEFVKIAYILIFAHAIEKCKENISSLRSLLYLGAVAGGLLALMALQGDMGNMLVFLFITVAMLFAAGLNWKYFAGGIVLATLAAPLLWTKVLSSYMRDRILFGFRPELDPSGYGYQAIQSKIAIASGQLAGKGYLNGTQVKIIPARETDFIFATAGEEFGLIGCLIVVGVLLFLMLRTLKIAKLSQNDVGVMVCTGFFALLFAQTFENIGMCLALLPVIGITLPFFSYGGSSVLSLWCGVALVMSVWAQSRRTLSFDQY</sequence>
<feature type="transmembrane region" description="Helical" evidence="6">
    <location>
        <begin position="107"/>
        <end position="133"/>
    </location>
</feature>
<keyword evidence="2 6" id="KW-0812">Transmembrane</keyword>
<feature type="transmembrane region" description="Helical" evidence="6">
    <location>
        <begin position="308"/>
        <end position="336"/>
    </location>
</feature>
<reference evidence="7" key="1">
    <citation type="submission" date="2019-08" db="EMBL/GenBank/DDBJ databases">
        <authorList>
            <person name="Kucharzyk K."/>
            <person name="Murdoch R.W."/>
            <person name="Higgins S."/>
            <person name="Loffler F."/>
        </authorList>
    </citation>
    <scope>NUCLEOTIDE SEQUENCE</scope>
</reference>